<proteinExistence type="predicted"/>
<dbReference type="Proteomes" id="UP001482231">
    <property type="component" value="Unassembled WGS sequence"/>
</dbReference>
<dbReference type="PANTHER" id="PTHR33741:SF5">
    <property type="entry name" value="TRANSMEMBRANE PROTEIN DDB_G0269096-RELATED"/>
    <property type="match status" value="1"/>
</dbReference>
<sequence>MSTPRLRALLGLEGATASHREKLVSAAGAFFGILGVVLISHALLGGASAVFLVASMGASAVLLFAVPHGPLSQPWPLIGGHLVSALVGVTCARHVGSPWLAMALAAGLAVGAMYYLRCIHPPGGATALTAVLGGPAVHALGYQYVLTPVLLNVVLIFLIAVAFNYPFPWRRYPAALARRPAPVGEAAYRPIEHEDFVYALSQLDSFVDVSEEDLLRIYAIATGRAERRHLAPADIHVGRAYSNGQQGDAWEIREVVDASHTGDPARDQVIYKVVAGGRARTSGVMTRSEFAHWAKYEVVRHGKGWRRAD</sequence>
<organism evidence="3 4">
    <name type="scientific">Thiobacter aerophilum</name>
    <dbReference type="NCBI Taxonomy" id="3121275"/>
    <lineage>
        <taxon>Bacteria</taxon>
        <taxon>Pseudomonadati</taxon>
        <taxon>Pseudomonadota</taxon>
        <taxon>Betaproteobacteria</taxon>
        <taxon>Burkholderiales</taxon>
        <taxon>Thiobacteraceae</taxon>
        <taxon>Thiobacter</taxon>
    </lineage>
</organism>
<dbReference type="RefSeq" id="WP_347309118.1">
    <property type="nucleotide sequence ID" value="NZ_JBAJEX010000016.1"/>
</dbReference>
<evidence type="ECO:0000313" key="3">
    <source>
        <dbReference type="EMBL" id="MEO1768006.1"/>
    </source>
</evidence>
<dbReference type="Pfam" id="PF04982">
    <property type="entry name" value="TM_HPP"/>
    <property type="match status" value="1"/>
</dbReference>
<feature type="domain" description="HPP transmembrane region" evidence="2">
    <location>
        <begin position="17"/>
        <end position="173"/>
    </location>
</feature>
<protein>
    <submittedName>
        <fullName evidence="3">HPP family protein</fullName>
    </submittedName>
</protein>
<keyword evidence="4" id="KW-1185">Reference proteome</keyword>
<name>A0ABV0EH65_9BURK</name>
<comment type="caution">
    <text evidence="3">The sequence shown here is derived from an EMBL/GenBank/DDBJ whole genome shotgun (WGS) entry which is preliminary data.</text>
</comment>
<evidence type="ECO:0000259" key="2">
    <source>
        <dbReference type="Pfam" id="PF04982"/>
    </source>
</evidence>
<keyword evidence="1" id="KW-1133">Transmembrane helix</keyword>
<keyword evidence="1" id="KW-0812">Transmembrane</keyword>
<evidence type="ECO:0000313" key="4">
    <source>
        <dbReference type="Proteomes" id="UP001482231"/>
    </source>
</evidence>
<dbReference type="InterPro" id="IPR007065">
    <property type="entry name" value="HPP"/>
</dbReference>
<feature type="transmembrane region" description="Helical" evidence="1">
    <location>
        <begin position="142"/>
        <end position="163"/>
    </location>
</feature>
<dbReference type="PANTHER" id="PTHR33741">
    <property type="entry name" value="TRANSMEMBRANE PROTEIN DDB_G0269096-RELATED"/>
    <property type="match status" value="1"/>
</dbReference>
<accession>A0ABV0EH65</accession>
<evidence type="ECO:0000256" key="1">
    <source>
        <dbReference type="SAM" id="Phobius"/>
    </source>
</evidence>
<reference evidence="3 4" key="1">
    <citation type="submission" date="2024-02" db="EMBL/GenBank/DDBJ databases">
        <title>New thermophilic sulfur-oxidizing bacteria from a hot springs of the Uzon caldera (Kamchatka, Russia).</title>
        <authorList>
            <person name="Dukat A.M."/>
            <person name="Elcheninov A.G."/>
            <person name="Frolov E.N."/>
        </authorList>
    </citation>
    <scope>NUCLEOTIDE SEQUENCE [LARGE SCALE GENOMIC DNA]</scope>
    <source>
        <strain evidence="3 4">AK1</strain>
    </source>
</reference>
<feature type="transmembrane region" description="Helical" evidence="1">
    <location>
        <begin position="49"/>
        <end position="69"/>
    </location>
</feature>
<keyword evidence="1" id="KW-0472">Membrane</keyword>
<dbReference type="EMBL" id="JBAJEX010000016">
    <property type="protein sequence ID" value="MEO1768006.1"/>
    <property type="molecule type" value="Genomic_DNA"/>
</dbReference>
<dbReference type="InterPro" id="IPR058581">
    <property type="entry name" value="TM_HPP"/>
</dbReference>
<feature type="transmembrane region" description="Helical" evidence="1">
    <location>
        <begin position="99"/>
        <end position="116"/>
    </location>
</feature>
<feature type="transmembrane region" description="Helical" evidence="1">
    <location>
        <begin position="23"/>
        <end position="44"/>
    </location>
</feature>
<gene>
    <name evidence="3" type="ORF">V6E02_12385</name>
</gene>